<evidence type="ECO:0000313" key="2">
    <source>
        <dbReference type="EMBL" id="PZX46217.1"/>
    </source>
</evidence>
<feature type="compositionally biased region" description="Pro residues" evidence="1">
    <location>
        <begin position="85"/>
        <end position="96"/>
    </location>
</feature>
<feature type="region of interest" description="Disordered" evidence="1">
    <location>
        <begin position="77"/>
        <end position="113"/>
    </location>
</feature>
<accession>A0A2W7QQR3</accession>
<dbReference type="AlphaFoldDB" id="A0A2W7QQR3"/>
<reference evidence="2 3" key="1">
    <citation type="submission" date="2018-06" db="EMBL/GenBank/DDBJ databases">
        <title>Genomic Encyclopedia of Archaeal and Bacterial Type Strains, Phase II (KMG-II): from individual species to whole genera.</title>
        <authorList>
            <person name="Goeker M."/>
        </authorList>
    </citation>
    <scope>NUCLEOTIDE SEQUENCE [LARGE SCALE GENOMIC DNA]</scope>
    <source>
        <strain evidence="2 3">DSM 13087</strain>
    </source>
</reference>
<dbReference type="EMBL" id="QKZQ01000004">
    <property type="protein sequence ID" value="PZX46217.1"/>
    <property type="molecule type" value="Genomic_DNA"/>
</dbReference>
<organism evidence="2 3">
    <name type="scientific">Roseinatronobacter thiooxidans</name>
    <dbReference type="NCBI Taxonomy" id="121821"/>
    <lineage>
        <taxon>Bacteria</taxon>
        <taxon>Pseudomonadati</taxon>
        <taxon>Pseudomonadota</taxon>
        <taxon>Alphaproteobacteria</taxon>
        <taxon>Rhodobacterales</taxon>
        <taxon>Paracoccaceae</taxon>
        <taxon>Roseinatronobacter</taxon>
    </lineage>
</organism>
<comment type="caution">
    <text evidence="2">The sequence shown here is derived from an EMBL/GenBank/DDBJ whole genome shotgun (WGS) entry which is preliminary data.</text>
</comment>
<evidence type="ECO:0000313" key="3">
    <source>
        <dbReference type="Proteomes" id="UP000249364"/>
    </source>
</evidence>
<name>A0A2W7QQR3_9RHOB</name>
<gene>
    <name evidence="2" type="ORF">LY56_01189</name>
</gene>
<protein>
    <submittedName>
        <fullName evidence="2">Uncharacterized protein</fullName>
    </submittedName>
</protein>
<proteinExistence type="predicted"/>
<feature type="region of interest" description="Disordered" evidence="1">
    <location>
        <begin position="157"/>
        <end position="183"/>
    </location>
</feature>
<evidence type="ECO:0000256" key="1">
    <source>
        <dbReference type="SAM" id="MobiDB-lite"/>
    </source>
</evidence>
<sequence>MEVSRACPIRFCGWSGVAPRAESRAAGPPRIAGPHPRHGDLAWLRAKPRSIADLASIKCYSRGRGSPHRGPTLRGFALGTARSGKPPPHQPSPPTKPVQITMPQHGPLRRGGPAALCSAQSVRERAPHKACADHHAAAWPFKARRACGPLFRAKCPRTADMSPLTNHRPPQSLRRSPCRSMAL</sequence>
<keyword evidence="3" id="KW-1185">Reference proteome</keyword>
<dbReference type="Proteomes" id="UP000249364">
    <property type="component" value="Unassembled WGS sequence"/>
</dbReference>
<dbReference type="STRING" id="121821.GCA_001870675_01895"/>